<evidence type="ECO:0000313" key="8">
    <source>
        <dbReference type="Proteomes" id="UP000637002"/>
    </source>
</evidence>
<organism evidence="7 8">
    <name type="scientific">Chelatococcus reniformis</name>
    <dbReference type="NCBI Taxonomy" id="1494448"/>
    <lineage>
        <taxon>Bacteria</taxon>
        <taxon>Pseudomonadati</taxon>
        <taxon>Pseudomonadota</taxon>
        <taxon>Alphaproteobacteria</taxon>
        <taxon>Hyphomicrobiales</taxon>
        <taxon>Chelatococcaceae</taxon>
        <taxon>Chelatococcus</taxon>
    </lineage>
</organism>
<reference evidence="7" key="1">
    <citation type="journal article" date="2014" name="Int. J. Syst. Evol. Microbiol.">
        <title>Complete genome sequence of Corynebacterium casei LMG S-19264T (=DSM 44701T), isolated from a smear-ripened cheese.</title>
        <authorList>
            <consortium name="US DOE Joint Genome Institute (JGI-PGF)"/>
            <person name="Walter F."/>
            <person name="Albersmeier A."/>
            <person name="Kalinowski J."/>
            <person name="Ruckert C."/>
        </authorList>
    </citation>
    <scope>NUCLEOTIDE SEQUENCE</scope>
    <source>
        <strain evidence="7">CGMCC 1.12919</strain>
    </source>
</reference>
<dbReference type="InterPro" id="IPR008259">
    <property type="entry name" value="FMN_hydac_DH_AS"/>
</dbReference>
<dbReference type="PROSITE" id="PS00557">
    <property type="entry name" value="FMN_HYDROXY_ACID_DH_1"/>
    <property type="match status" value="1"/>
</dbReference>
<evidence type="ECO:0000313" key="7">
    <source>
        <dbReference type="EMBL" id="GGC79764.1"/>
    </source>
</evidence>
<name>A0A916UMU0_9HYPH</name>
<dbReference type="Pfam" id="PF01070">
    <property type="entry name" value="FMN_dh"/>
    <property type="match status" value="1"/>
</dbReference>
<dbReference type="InterPro" id="IPR037350">
    <property type="entry name" value="LMO_FMN"/>
</dbReference>
<protein>
    <submittedName>
        <fullName evidence="7">Lactate 2-monooxygenase</fullName>
    </submittedName>
</protein>
<dbReference type="Gene3D" id="3.20.20.70">
    <property type="entry name" value="Aldolase class I"/>
    <property type="match status" value="1"/>
</dbReference>
<feature type="binding site" evidence="5">
    <location>
        <position position="284"/>
    </location>
    <ligand>
        <name>glyoxylate</name>
        <dbReference type="ChEBI" id="CHEBI:36655"/>
    </ligand>
</feature>
<proteinExistence type="inferred from homology"/>
<dbReference type="GO" id="GO:0010181">
    <property type="term" value="F:FMN binding"/>
    <property type="evidence" value="ECO:0007669"/>
    <property type="project" value="InterPro"/>
</dbReference>
<dbReference type="Proteomes" id="UP000637002">
    <property type="component" value="Unassembled WGS sequence"/>
</dbReference>
<keyword evidence="8" id="KW-1185">Reference proteome</keyword>
<keyword evidence="5" id="KW-0288">FMN</keyword>
<reference evidence="7" key="2">
    <citation type="submission" date="2020-09" db="EMBL/GenBank/DDBJ databases">
        <authorList>
            <person name="Sun Q."/>
            <person name="Zhou Y."/>
        </authorList>
    </citation>
    <scope>NUCLEOTIDE SEQUENCE</scope>
    <source>
        <strain evidence="7">CGMCC 1.12919</strain>
    </source>
</reference>
<evidence type="ECO:0000256" key="4">
    <source>
        <dbReference type="PIRSR" id="PIRSR000138-1"/>
    </source>
</evidence>
<feature type="binding site" evidence="5">
    <location>
        <begin position="337"/>
        <end position="338"/>
    </location>
    <ligand>
        <name>FMN</name>
        <dbReference type="ChEBI" id="CHEBI:58210"/>
    </ligand>
</feature>
<keyword evidence="2" id="KW-0560">Oxidoreductase</keyword>
<dbReference type="SUPFAM" id="SSF51395">
    <property type="entry name" value="FMN-linked oxidoreductases"/>
    <property type="match status" value="1"/>
</dbReference>
<feature type="binding site" evidence="5">
    <location>
        <position position="179"/>
    </location>
    <ligand>
        <name>FMN</name>
        <dbReference type="ChEBI" id="CHEBI:58210"/>
    </ligand>
</feature>
<feature type="binding site" evidence="5">
    <location>
        <begin position="314"/>
        <end position="318"/>
    </location>
    <ligand>
        <name>FMN</name>
        <dbReference type="ChEBI" id="CHEBI:58210"/>
    </ligand>
</feature>
<dbReference type="InterPro" id="IPR037396">
    <property type="entry name" value="FMN_HAD"/>
</dbReference>
<dbReference type="EMBL" id="BMGG01000007">
    <property type="protein sequence ID" value="GGC79764.1"/>
    <property type="molecule type" value="Genomic_DNA"/>
</dbReference>
<comment type="cofactor">
    <cofactor evidence="1">
        <name>FMN</name>
        <dbReference type="ChEBI" id="CHEBI:58210"/>
    </cofactor>
</comment>
<feature type="domain" description="FMN hydroxy acid dehydrogenase" evidence="6">
    <location>
        <begin position="19"/>
        <end position="388"/>
    </location>
</feature>
<feature type="binding site" evidence="5">
    <location>
        <position position="129"/>
    </location>
    <ligand>
        <name>FMN</name>
        <dbReference type="ChEBI" id="CHEBI:58210"/>
    </ligand>
</feature>
<comment type="similarity">
    <text evidence="3">Belongs to the FMN-dependent alpha-hydroxy acid dehydrogenase family.</text>
</comment>
<evidence type="ECO:0000259" key="6">
    <source>
        <dbReference type="PROSITE" id="PS51349"/>
    </source>
</evidence>
<dbReference type="CDD" id="cd03332">
    <property type="entry name" value="LMO_FMN"/>
    <property type="match status" value="1"/>
</dbReference>
<dbReference type="PIRSF" id="PIRSF000138">
    <property type="entry name" value="Al-hdrx_acd_dh"/>
    <property type="match status" value="1"/>
</dbReference>
<feature type="binding site" evidence="5">
    <location>
        <position position="260"/>
    </location>
    <ligand>
        <name>glyoxylate</name>
        <dbReference type="ChEBI" id="CHEBI:36655"/>
    </ligand>
</feature>
<dbReference type="AlphaFoldDB" id="A0A916UMU0"/>
<comment type="caution">
    <text evidence="7">The sequence shown here is derived from an EMBL/GenBank/DDBJ whole genome shotgun (WGS) entry which is preliminary data.</text>
</comment>
<feature type="binding site" evidence="5">
    <location>
        <position position="45"/>
    </location>
    <ligand>
        <name>glyoxylate</name>
        <dbReference type="ChEBI" id="CHEBI:36655"/>
    </ligand>
</feature>
<feature type="binding site" evidence="5">
    <location>
        <position position="151"/>
    </location>
    <ligand>
        <name>FMN</name>
        <dbReference type="ChEBI" id="CHEBI:58210"/>
    </ligand>
</feature>
<feature type="binding site" evidence="5">
    <location>
        <position position="287"/>
    </location>
    <ligand>
        <name>glyoxylate</name>
        <dbReference type="ChEBI" id="CHEBI:36655"/>
    </ligand>
</feature>
<dbReference type="PANTHER" id="PTHR10578:SF143">
    <property type="entry name" value="FMN-DEPENDENT ALPHA-HYDROXY ACID DEHYDROGENASE PB1A11.03"/>
    <property type="match status" value="1"/>
</dbReference>
<dbReference type="RefSeq" id="WP_188611144.1">
    <property type="nucleotide sequence ID" value="NZ_BMGG01000007.1"/>
</dbReference>
<evidence type="ECO:0000256" key="5">
    <source>
        <dbReference type="PIRSR" id="PIRSR000138-2"/>
    </source>
</evidence>
<feature type="binding site" evidence="5">
    <location>
        <position position="153"/>
    </location>
    <ligand>
        <name>glyoxylate</name>
        <dbReference type="ChEBI" id="CHEBI:36655"/>
    </ligand>
</feature>
<dbReference type="InterPro" id="IPR012133">
    <property type="entry name" value="Alpha-hydoxy_acid_DH_FMN"/>
</dbReference>
<evidence type="ECO:0000256" key="2">
    <source>
        <dbReference type="ARBA" id="ARBA00023002"/>
    </source>
</evidence>
<feature type="binding site" evidence="5">
    <location>
        <position position="282"/>
    </location>
    <ligand>
        <name>FMN</name>
        <dbReference type="ChEBI" id="CHEBI:58210"/>
    </ligand>
</feature>
<gene>
    <name evidence="7" type="ORF">GCM10010994_42240</name>
</gene>
<dbReference type="PANTHER" id="PTHR10578">
    <property type="entry name" value="S -2-HYDROXY-ACID OXIDASE-RELATED"/>
    <property type="match status" value="1"/>
</dbReference>
<evidence type="ECO:0000256" key="3">
    <source>
        <dbReference type="ARBA" id="ARBA00024042"/>
    </source>
</evidence>
<dbReference type="InterPro" id="IPR000262">
    <property type="entry name" value="FMN-dep_DH"/>
</dbReference>
<dbReference type="InterPro" id="IPR013785">
    <property type="entry name" value="Aldolase_TIM"/>
</dbReference>
<accession>A0A916UMU0</accession>
<sequence>MPHFGDYQNEIYFAGLMGTVPKLPMSFRELEARAQQAMPPGILSYVAGGCGDEHTQDVNATAFRHWGIVPRMLVGAAKRDLSIDLFGLKLPTPVFMSPVGVIGICAQDGHGDIAVAKAAAKTGVPMVASTLMEDPMEEVAKNFGDTPGFFQLYTPTDRELAASLVSRAEAAGFKGIVVTLDTWITGWRPRDLTTSNFPQLRGYCLANYISDPRFKELVGKPPEQDPRAAVMTFGRVFGNPLTWADLPWLRSLTKLPLILKGICHPDDARRAIDGGVDAIYCSNHGGRQANGGIAAIDMLPGVVKASGTTPVLFDSGVRSGSDIAKALALGATAVGIGRPYAYGLALGGVDGIVHVLRTLLAEADLLMAVNGFPTLADLKGVAVPAGPQPA</sequence>
<feature type="active site" description="Proton acceptor" evidence="4">
    <location>
        <position position="284"/>
    </location>
</feature>
<keyword evidence="5" id="KW-0285">Flavoprotein</keyword>
<dbReference type="GO" id="GO:0016491">
    <property type="term" value="F:oxidoreductase activity"/>
    <property type="evidence" value="ECO:0007669"/>
    <property type="project" value="UniProtKB-KW"/>
</dbReference>
<evidence type="ECO:0000256" key="1">
    <source>
        <dbReference type="ARBA" id="ARBA00001917"/>
    </source>
</evidence>
<feature type="binding site" evidence="5">
    <location>
        <begin position="98"/>
        <end position="100"/>
    </location>
    <ligand>
        <name>FMN</name>
        <dbReference type="ChEBI" id="CHEBI:58210"/>
    </ligand>
</feature>
<dbReference type="PROSITE" id="PS51349">
    <property type="entry name" value="FMN_HYDROXY_ACID_DH_2"/>
    <property type="match status" value="1"/>
</dbReference>
<feature type="binding site" evidence="5">
    <location>
        <position position="188"/>
    </location>
    <ligand>
        <name>glyoxylate</name>
        <dbReference type="ChEBI" id="CHEBI:36655"/>
    </ligand>
</feature>